<dbReference type="PANTHER" id="PTHR23427:SF2">
    <property type="entry name" value="SURFEIT LOCUS PROTEIN 1"/>
    <property type="match status" value="1"/>
</dbReference>
<evidence type="ECO:0000256" key="1">
    <source>
        <dbReference type="ARBA" id="ARBA00004370"/>
    </source>
</evidence>
<evidence type="ECO:0000256" key="5">
    <source>
        <dbReference type="ARBA" id="ARBA00023136"/>
    </source>
</evidence>
<evidence type="ECO:0000313" key="8">
    <source>
        <dbReference type="Proteomes" id="UP000585681"/>
    </source>
</evidence>
<dbReference type="Proteomes" id="UP000585681">
    <property type="component" value="Unassembled WGS sequence"/>
</dbReference>
<evidence type="ECO:0000256" key="3">
    <source>
        <dbReference type="ARBA" id="ARBA00022692"/>
    </source>
</evidence>
<dbReference type="PANTHER" id="PTHR23427">
    <property type="entry name" value="SURFEIT LOCUS PROTEIN"/>
    <property type="match status" value="1"/>
</dbReference>
<comment type="caution">
    <text evidence="7">The sequence shown here is derived from an EMBL/GenBank/DDBJ whole genome shotgun (WGS) entry which is preliminary data.</text>
</comment>
<dbReference type="InterPro" id="IPR045214">
    <property type="entry name" value="Surf1/Surf4"/>
</dbReference>
<dbReference type="CDD" id="cd06662">
    <property type="entry name" value="SURF1"/>
    <property type="match status" value="1"/>
</dbReference>
<comment type="similarity">
    <text evidence="2 6">Belongs to the SURF1 family.</text>
</comment>
<keyword evidence="3 6" id="KW-0812">Transmembrane</keyword>
<dbReference type="InterPro" id="IPR002994">
    <property type="entry name" value="Surf1/Shy1"/>
</dbReference>
<proteinExistence type="inferred from homology"/>
<keyword evidence="6" id="KW-1003">Cell membrane</keyword>
<keyword evidence="5 6" id="KW-0472">Membrane</keyword>
<reference evidence="7" key="1">
    <citation type="submission" date="2020-08" db="EMBL/GenBank/DDBJ databases">
        <title>Genomic Encyclopedia of Type Strains, Phase IV (KMG-IV): sequencing the most valuable type-strain genomes for metagenomic binning, comparative biology and taxonomic classification.</title>
        <authorList>
            <person name="Goeker M."/>
        </authorList>
    </citation>
    <scope>NUCLEOTIDE SEQUENCE [LARGE SCALE GENOMIC DNA]</scope>
    <source>
        <strain evidence="7">DSM 105040</strain>
    </source>
</reference>
<name>A0A840C6T9_9RHOB</name>
<keyword evidence="8" id="KW-1185">Reference proteome</keyword>
<keyword evidence="4 6" id="KW-1133">Transmembrane helix</keyword>
<organism evidence="7 8">
    <name type="scientific">Actibacterium naphthalenivorans</name>
    <dbReference type="NCBI Taxonomy" id="1614693"/>
    <lineage>
        <taxon>Bacteria</taxon>
        <taxon>Pseudomonadati</taxon>
        <taxon>Pseudomonadota</taxon>
        <taxon>Alphaproteobacteria</taxon>
        <taxon>Rhodobacterales</taxon>
        <taxon>Roseobacteraceae</taxon>
        <taxon>Actibacterium</taxon>
    </lineage>
</organism>
<dbReference type="AlphaFoldDB" id="A0A840C6T9"/>
<dbReference type="RefSeq" id="WP_054538338.1">
    <property type="nucleotide sequence ID" value="NZ_JACIEQ010000001.1"/>
</dbReference>
<gene>
    <name evidence="7" type="ORF">GGR17_000354</name>
</gene>
<evidence type="ECO:0000256" key="4">
    <source>
        <dbReference type="ARBA" id="ARBA00022989"/>
    </source>
</evidence>
<dbReference type="PROSITE" id="PS50895">
    <property type="entry name" value="SURF1"/>
    <property type="match status" value="1"/>
</dbReference>
<evidence type="ECO:0000313" key="7">
    <source>
        <dbReference type="EMBL" id="MBB4020563.1"/>
    </source>
</evidence>
<dbReference type="EMBL" id="JACIEQ010000001">
    <property type="protein sequence ID" value="MBB4020563.1"/>
    <property type="molecule type" value="Genomic_DNA"/>
</dbReference>
<feature type="transmembrane region" description="Helical" evidence="6">
    <location>
        <begin position="198"/>
        <end position="217"/>
    </location>
</feature>
<evidence type="ECO:0000256" key="6">
    <source>
        <dbReference type="RuleBase" id="RU363076"/>
    </source>
</evidence>
<protein>
    <recommendedName>
        <fullName evidence="6">SURF1-like protein</fullName>
    </recommendedName>
</protein>
<comment type="subcellular location">
    <subcellularLocation>
        <location evidence="6">Cell membrane</location>
        <topology evidence="6">Multi-pass membrane protein</topology>
    </subcellularLocation>
    <subcellularLocation>
        <location evidence="1">Membrane</location>
    </subcellularLocation>
</comment>
<evidence type="ECO:0000256" key="2">
    <source>
        <dbReference type="ARBA" id="ARBA00007165"/>
    </source>
</evidence>
<accession>A0A840C6T9</accession>
<sequence length="224" mass="24262">MTRRMIVPVLFGVFGIAVLVGLGLWQVQRLAWKEAVLAEIDARISAAPVALPAAPDPVADRYLPVRATGTLLPQAVRVLSSVKQVGAGYRLIHVLETGGRRVMVDRGFLPLEADPGALPAGAVTVTGNLHWPQETDSFTPAPDLEKNIWFARDVEAMADVLGTEPVLIVTRGVDPASPAILPQPVDSSGIPNDHLEYAITWFSLALVWLGMTALLLWRIRRKTV</sequence>
<dbReference type="GO" id="GO:0005886">
    <property type="term" value="C:plasma membrane"/>
    <property type="evidence" value="ECO:0007669"/>
    <property type="project" value="UniProtKB-SubCell"/>
</dbReference>
<feature type="transmembrane region" description="Helical" evidence="6">
    <location>
        <begin position="7"/>
        <end position="27"/>
    </location>
</feature>
<dbReference type="Pfam" id="PF02104">
    <property type="entry name" value="SURF1"/>
    <property type="match status" value="1"/>
</dbReference>